<reference evidence="2" key="1">
    <citation type="journal article" date="2023" name="Mol. Phylogenet. Evol.">
        <title>Genome-scale phylogeny and comparative genomics of the fungal order Sordariales.</title>
        <authorList>
            <person name="Hensen N."/>
            <person name="Bonometti L."/>
            <person name="Westerberg I."/>
            <person name="Brannstrom I.O."/>
            <person name="Guillou S."/>
            <person name="Cros-Aarteil S."/>
            <person name="Calhoun S."/>
            <person name="Haridas S."/>
            <person name="Kuo A."/>
            <person name="Mondo S."/>
            <person name="Pangilinan J."/>
            <person name="Riley R."/>
            <person name="LaButti K."/>
            <person name="Andreopoulos B."/>
            <person name="Lipzen A."/>
            <person name="Chen C."/>
            <person name="Yan M."/>
            <person name="Daum C."/>
            <person name="Ng V."/>
            <person name="Clum A."/>
            <person name="Steindorff A."/>
            <person name="Ohm R.A."/>
            <person name="Martin F."/>
            <person name="Silar P."/>
            <person name="Natvig D.O."/>
            <person name="Lalanne C."/>
            <person name="Gautier V."/>
            <person name="Ament-Velasquez S.L."/>
            <person name="Kruys A."/>
            <person name="Hutchinson M.I."/>
            <person name="Powell A.J."/>
            <person name="Barry K."/>
            <person name="Miller A.N."/>
            <person name="Grigoriev I.V."/>
            <person name="Debuchy R."/>
            <person name="Gladieux P."/>
            <person name="Hiltunen Thoren M."/>
            <person name="Johannesson H."/>
        </authorList>
    </citation>
    <scope>NUCLEOTIDE SEQUENCE</scope>
    <source>
        <strain evidence="2">CBS 103.79</strain>
    </source>
</reference>
<feature type="compositionally biased region" description="Low complexity" evidence="1">
    <location>
        <begin position="47"/>
        <end position="60"/>
    </location>
</feature>
<keyword evidence="3" id="KW-1185">Reference proteome</keyword>
<feature type="region of interest" description="Disordered" evidence="1">
    <location>
        <begin position="387"/>
        <end position="444"/>
    </location>
</feature>
<protein>
    <submittedName>
        <fullName evidence="2">Uncharacterized protein</fullName>
    </submittedName>
</protein>
<name>A0AAN6MEY0_9PEZI</name>
<sequence length="444" mass="49215">MYAPHAPPPPPMTMSRRIECRSEGCVNEVFYKAVDDDRRGGGGGNGRSPLSPPGRGSPSGLHRHSTSSIQVSPYCKQHTCVHFHAEDRCIYKKPLHDTVCPLHARCPVPNCTQARAQFLEPNFDPLSSAMPRYARFDFCSDHKCSLQRCSGKRASRTTYCQAHACQAEGCGNLRQEQRNCCVEHQCKTRGCRTIVEREFPYCVIHIKCQEPSCGEARHFNTNIKEYLAYCTIHATCSARQCAAFKKGHSTFCKKHTCRVRSCQTATKSKPYCEDHCCAEPSCINVLVWIPESESDSESDAESKAGAKVASRVRSKTGSKAGSQGKFCPMHTCRAENCQAYVDRIALFCPNHGCSKAKCHQEAIAESLCIEHFKDHYISHGKRQASISMAPNGRLTPPRLQHPAAATQNTQNRTLRRRNYGSASGSSSDVDDDDRNSKESAASSQ</sequence>
<evidence type="ECO:0000256" key="1">
    <source>
        <dbReference type="SAM" id="MobiDB-lite"/>
    </source>
</evidence>
<proteinExistence type="predicted"/>
<feature type="region of interest" description="Disordered" evidence="1">
    <location>
        <begin position="36"/>
        <end position="66"/>
    </location>
</feature>
<gene>
    <name evidence="2" type="ORF">C8A05DRAFT_36776</name>
</gene>
<organism evidence="2 3">
    <name type="scientific">Staphylotrichum tortipilum</name>
    <dbReference type="NCBI Taxonomy" id="2831512"/>
    <lineage>
        <taxon>Eukaryota</taxon>
        <taxon>Fungi</taxon>
        <taxon>Dikarya</taxon>
        <taxon>Ascomycota</taxon>
        <taxon>Pezizomycotina</taxon>
        <taxon>Sordariomycetes</taxon>
        <taxon>Sordariomycetidae</taxon>
        <taxon>Sordariales</taxon>
        <taxon>Chaetomiaceae</taxon>
        <taxon>Staphylotrichum</taxon>
    </lineage>
</organism>
<feature type="region of interest" description="Disordered" evidence="1">
    <location>
        <begin position="296"/>
        <end position="322"/>
    </location>
</feature>
<dbReference type="Proteomes" id="UP001303889">
    <property type="component" value="Unassembled WGS sequence"/>
</dbReference>
<reference evidence="2" key="2">
    <citation type="submission" date="2023-05" db="EMBL/GenBank/DDBJ databases">
        <authorList>
            <consortium name="Lawrence Berkeley National Laboratory"/>
            <person name="Steindorff A."/>
            <person name="Hensen N."/>
            <person name="Bonometti L."/>
            <person name="Westerberg I."/>
            <person name="Brannstrom I.O."/>
            <person name="Guillou S."/>
            <person name="Cros-Aarteil S."/>
            <person name="Calhoun S."/>
            <person name="Haridas S."/>
            <person name="Kuo A."/>
            <person name="Mondo S."/>
            <person name="Pangilinan J."/>
            <person name="Riley R."/>
            <person name="Labutti K."/>
            <person name="Andreopoulos B."/>
            <person name="Lipzen A."/>
            <person name="Chen C."/>
            <person name="Yanf M."/>
            <person name="Daum C."/>
            <person name="Ng V."/>
            <person name="Clum A."/>
            <person name="Ohm R."/>
            <person name="Martin F."/>
            <person name="Silar P."/>
            <person name="Natvig D."/>
            <person name="Lalanne C."/>
            <person name="Gautier V."/>
            <person name="Ament-Velasquez S.L."/>
            <person name="Kruys A."/>
            <person name="Hutchinson M.I."/>
            <person name="Powell A.J."/>
            <person name="Barry K."/>
            <person name="Miller A.N."/>
            <person name="Grigoriev I.V."/>
            <person name="Debuchy R."/>
            <person name="Gladieux P."/>
            <person name="Thoren M.H."/>
            <person name="Johannesson H."/>
        </authorList>
    </citation>
    <scope>NUCLEOTIDE SEQUENCE</scope>
    <source>
        <strain evidence="2">CBS 103.79</strain>
    </source>
</reference>
<dbReference type="AlphaFoldDB" id="A0AAN6MEY0"/>
<dbReference type="EMBL" id="MU855764">
    <property type="protein sequence ID" value="KAK3899590.1"/>
    <property type="molecule type" value="Genomic_DNA"/>
</dbReference>
<feature type="non-terminal residue" evidence="2">
    <location>
        <position position="444"/>
    </location>
</feature>
<evidence type="ECO:0000313" key="3">
    <source>
        <dbReference type="Proteomes" id="UP001303889"/>
    </source>
</evidence>
<accession>A0AAN6MEY0</accession>
<comment type="caution">
    <text evidence="2">The sequence shown here is derived from an EMBL/GenBank/DDBJ whole genome shotgun (WGS) entry which is preliminary data.</text>
</comment>
<evidence type="ECO:0000313" key="2">
    <source>
        <dbReference type="EMBL" id="KAK3899590.1"/>
    </source>
</evidence>